<feature type="domain" description="Beta-galactosidase C-terminal" evidence="12">
    <location>
        <begin position="607"/>
        <end position="662"/>
    </location>
</feature>
<dbReference type="SUPFAM" id="SSF52317">
    <property type="entry name" value="Class I glutamine amidotransferase-like"/>
    <property type="match status" value="1"/>
</dbReference>
<evidence type="ECO:0000256" key="5">
    <source>
        <dbReference type="ARBA" id="ARBA00023295"/>
    </source>
</evidence>
<evidence type="ECO:0000313" key="14">
    <source>
        <dbReference type="Proteomes" id="UP000431092"/>
    </source>
</evidence>
<evidence type="ECO:0000256" key="4">
    <source>
        <dbReference type="ARBA" id="ARBA00022801"/>
    </source>
</evidence>
<dbReference type="Gene3D" id="3.20.20.80">
    <property type="entry name" value="Glycosidases"/>
    <property type="match status" value="1"/>
</dbReference>
<dbReference type="InterPro" id="IPR017853">
    <property type="entry name" value="GH"/>
</dbReference>
<feature type="domain" description="Glycoside hydrolase family 42 N-terminal" evidence="10">
    <location>
        <begin position="14"/>
        <end position="383"/>
    </location>
</feature>
<keyword evidence="4 6" id="KW-0378">Hydrolase</keyword>
<evidence type="ECO:0000256" key="7">
    <source>
        <dbReference type="PIRSR" id="PIRSR001084-1"/>
    </source>
</evidence>
<evidence type="ECO:0000256" key="8">
    <source>
        <dbReference type="PIRSR" id="PIRSR001084-2"/>
    </source>
</evidence>
<dbReference type="Pfam" id="PF02449">
    <property type="entry name" value="Glyco_hydro_42"/>
    <property type="match status" value="1"/>
</dbReference>
<reference evidence="13 14" key="1">
    <citation type="submission" date="2019-11" db="EMBL/GenBank/DDBJ databases">
        <title>Whole genome sequencing identifies a novel species of the genus Arsenicicoccus isolated from human blood.</title>
        <authorList>
            <person name="Jeong J.H."/>
            <person name="Kweon O.J."/>
            <person name="Kim H.R."/>
            <person name="Kim T.-H."/>
            <person name="Ha S.-M."/>
            <person name="Lee M.-K."/>
        </authorList>
    </citation>
    <scope>NUCLEOTIDE SEQUENCE [LARGE SCALE GENOMIC DNA]</scope>
    <source>
        <strain evidence="13 14">MKL-02</strain>
    </source>
</reference>
<dbReference type="InterPro" id="IPR013780">
    <property type="entry name" value="Glyco_hydro_b"/>
</dbReference>
<feature type="binding site" evidence="8">
    <location>
        <position position="316"/>
    </location>
    <ligand>
        <name>substrate</name>
    </ligand>
</feature>
<keyword evidence="5 6" id="KW-0326">Glycosidase</keyword>
<dbReference type="InterPro" id="IPR013738">
    <property type="entry name" value="Beta_galactosidase_Trimer"/>
</dbReference>
<dbReference type="PANTHER" id="PTHR36447:SF1">
    <property type="entry name" value="BETA-GALACTOSIDASE GANA"/>
    <property type="match status" value="1"/>
</dbReference>
<comment type="caution">
    <text evidence="13">The sequence shown here is derived from an EMBL/GenBank/DDBJ whole genome shotgun (WGS) entry which is preliminary data.</text>
</comment>
<evidence type="ECO:0000256" key="1">
    <source>
        <dbReference type="ARBA" id="ARBA00001412"/>
    </source>
</evidence>
<feature type="active site" description="Proton donor" evidence="7">
    <location>
        <position position="150"/>
    </location>
</feature>
<dbReference type="RefSeq" id="WP_154593186.1">
    <property type="nucleotide sequence ID" value="NZ_WLVL01000028.1"/>
</dbReference>
<dbReference type="Pfam" id="PF08532">
    <property type="entry name" value="Glyco_hydro_42M"/>
    <property type="match status" value="1"/>
</dbReference>
<evidence type="ECO:0000256" key="9">
    <source>
        <dbReference type="PIRSR" id="PIRSR001084-3"/>
    </source>
</evidence>
<evidence type="ECO:0000256" key="6">
    <source>
        <dbReference type="PIRNR" id="PIRNR001084"/>
    </source>
</evidence>
<feature type="binding site" evidence="8">
    <location>
        <position position="149"/>
    </location>
    <ligand>
        <name>substrate</name>
    </ligand>
</feature>
<comment type="catalytic activity">
    <reaction evidence="1 6">
        <text>Hydrolysis of terminal non-reducing beta-D-galactose residues in beta-D-galactosides.</text>
        <dbReference type="EC" id="3.2.1.23"/>
    </reaction>
</comment>
<dbReference type="GO" id="GO:0009341">
    <property type="term" value="C:beta-galactosidase complex"/>
    <property type="evidence" value="ECO:0007669"/>
    <property type="project" value="InterPro"/>
</dbReference>
<gene>
    <name evidence="13" type="ORF">GGG17_07860</name>
</gene>
<dbReference type="Gene3D" id="2.60.40.1180">
    <property type="entry name" value="Golgi alpha-mannosidase II"/>
    <property type="match status" value="1"/>
</dbReference>
<dbReference type="InterPro" id="IPR013529">
    <property type="entry name" value="Glyco_hydro_42_N"/>
</dbReference>
<dbReference type="Gene3D" id="3.40.50.880">
    <property type="match status" value="1"/>
</dbReference>
<feature type="binding site" evidence="9">
    <location>
        <position position="163"/>
    </location>
    <ligand>
        <name>Zn(2+)</name>
        <dbReference type="ChEBI" id="CHEBI:29105"/>
    </ligand>
</feature>
<dbReference type="AlphaFoldDB" id="A0A6I3I6Q8"/>
<dbReference type="InterPro" id="IPR013739">
    <property type="entry name" value="Beta_galactosidase_C"/>
</dbReference>
<evidence type="ECO:0000313" key="13">
    <source>
        <dbReference type="EMBL" id="MTB71884.1"/>
    </source>
</evidence>
<evidence type="ECO:0000259" key="12">
    <source>
        <dbReference type="Pfam" id="PF08533"/>
    </source>
</evidence>
<feature type="binding site" evidence="9">
    <location>
        <position position="115"/>
    </location>
    <ligand>
        <name>Zn(2+)</name>
        <dbReference type="ChEBI" id="CHEBI:29105"/>
    </ligand>
</feature>
<dbReference type="GO" id="GO:0046872">
    <property type="term" value="F:metal ion binding"/>
    <property type="evidence" value="ECO:0007669"/>
    <property type="project" value="UniProtKB-KW"/>
</dbReference>
<keyword evidence="14" id="KW-1185">Reference proteome</keyword>
<feature type="binding site" evidence="9">
    <location>
        <position position="158"/>
    </location>
    <ligand>
        <name>Zn(2+)</name>
        <dbReference type="ChEBI" id="CHEBI:29105"/>
    </ligand>
</feature>
<evidence type="ECO:0000259" key="10">
    <source>
        <dbReference type="Pfam" id="PF02449"/>
    </source>
</evidence>
<dbReference type="InterPro" id="IPR029062">
    <property type="entry name" value="Class_I_gatase-like"/>
</dbReference>
<sequence>MRQWPDDGVAYGGDYNPEQWPRSTWDEDLELMQQAGVTFVTLGVFAWSWLEPKAGVYEFEWLDTIMDKLAAADIAVDLATATAAPPVWLSQEHPDTLPVDRAGHVLGQGSRQAWCPSSTTFRDHAVALTAQMARRYHAHPALAMWHVSNEYGCHNTPCYCDRCAAAFRTWLQARHGTLEALNDSWGTAFWSQRYTDWEHILPPRATPTINNPTQVLDYRRFQSDQLLAQHDAERAVLRELSPGVPVTTNFMTMTGFRHLDYHAWASHVDVVSTDHYRVDLLADPTAELSLSAAITRGVAAGRPWMLMEHSTSAVNWQAVNPAKPAGQLLRDSLAHVAHGADAVGYFQWRASRAGAEKYHSAMLPHAGPDTRRFAEVRRLGEVLGRMPDLLGSRVEARVAVLWDYEAQWAAGGPALPSEALDYPDAALAVHRALRDLHVTADVVHPGSDLMGYDVLVVPTLYLVRDEHASAVADAAARGAHVVVTYFSGIVDEHDHVRLGGYPGAFRDLLGVRCQEFYPLRVGEQVRLDDGTTGTVWSEDLDAVDGEVLARYADGPLEGGPAVTRRRVPGGGSATYVSTLLDDAGWRRLLDGLREEAGINRVAEASPGVELVRRTGDRGSWLFAINHGGTPAEVTATGHDVVADAPVDGRVELAAGQVAVIRETRAPRG</sequence>
<evidence type="ECO:0000256" key="3">
    <source>
        <dbReference type="ARBA" id="ARBA00012756"/>
    </source>
</evidence>
<evidence type="ECO:0000256" key="2">
    <source>
        <dbReference type="ARBA" id="ARBA00005940"/>
    </source>
</evidence>
<dbReference type="EC" id="3.2.1.23" evidence="3 6"/>
<dbReference type="CDD" id="cd03143">
    <property type="entry name" value="A4_beta-galactosidase_middle_domain"/>
    <property type="match status" value="1"/>
</dbReference>
<protein>
    <recommendedName>
        <fullName evidence="3 6">Beta-galactosidase</fullName>
        <shortName evidence="6">Beta-gal</shortName>
        <ecNumber evidence="3 6">3.2.1.23</ecNumber>
    </recommendedName>
</protein>
<dbReference type="EMBL" id="WLVL01000028">
    <property type="protein sequence ID" value="MTB71884.1"/>
    <property type="molecule type" value="Genomic_DNA"/>
</dbReference>
<dbReference type="PANTHER" id="PTHR36447">
    <property type="entry name" value="BETA-GALACTOSIDASE GANA"/>
    <property type="match status" value="1"/>
</dbReference>
<name>A0A6I3I6Q8_9MICO</name>
<accession>A0A6I3I6Q8</accession>
<dbReference type="GO" id="GO:0006012">
    <property type="term" value="P:galactose metabolic process"/>
    <property type="evidence" value="ECO:0007669"/>
    <property type="project" value="InterPro"/>
</dbReference>
<keyword evidence="9" id="KW-0479">Metal-binding</keyword>
<dbReference type="Proteomes" id="UP000431092">
    <property type="component" value="Unassembled WGS sequence"/>
</dbReference>
<feature type="binding site" evidence="9">
    <location>
        <position position="160"/>
    </location>
    <ligand>
        <name>Zn(2+)</name>
        <dbReference type="ChEBI" id="CHEBI:29105"/>
    </ligand>
</feature>
<feature type="binding site" evidence="8">
    <location>
        <position position="111"/>
    </location>
    <ligand>
        <name>substrate</name>
    </ligand>
</feature>
<feature type="active site" description="Nucleophile" evidence="7">
    <location>
        <position position="308"/>
    </location>
</feature>
<organism evidence="13 14">
    <name type="scientific">Arsenicicoccus cauae</name>
    <dbReference type="NCBI Taxonomy" id="2663847"/>
    <lineage>
        <taxon>Bacteria</taxon>
        <taxon>Bacillati</taxon>
        <taxon>Actinomycetota</taxon>
        <taxon>Actinomycetes</taxon>
        <taxon>Micrococcales</taxon>
        <taxon>Intrasporangiaceae</taxon>
        <taxon>Arsenicicoccus</taxon>
    </lineage>
</organism>
<dbReference type="SUPFAM" id="SSF51445">
    <property type="entry name" value="(Trans)glycosidases"/>
    <property type="match status" value="1"/>
</dbReference>
<dbReference type="InterPro" id="IPR003476">
    <property type="entry name" value="Glyco_hydro_42"/>
</dbReference>
<feature type="domain" description="Beta-galactosidase trimerisation" evidence="11">
    <location>
        <begin position="396"/>
        <end position="598"/>
    </location>
</feature>
<evidence type="ECO:0000259" key="11">
    <source>
        <dbReference type="Pfam" id="PF08532"/>
    </source>
</evidence>
<comment type="similarity">
    <text evidence="2 6">Belongs to the glycosyl hydrolase 42 family.</text>
</comment>
<proteinExistence type="inferred from homology"/>
<keyword evidence="9" id="KW-0862">Zinc</keyword>
<dbReference type="PIRSF" id="PIRSF001084">
    <property type="entry name" value="B-galactosidase"/>
    <property type="match status" value="1"/>
</dbReference>
<dbReference type="Pfam" id="PF08533">
    <property type="entry name" value="Glyco_hydro_42C"/>
    <property type="match status" value="1"/>
</dbReference>
<dbReference type="GO" id="GO:0004565">
    <property type="term" value="F:beta-galactosidase activity"/>
    <property type="evidence" value="ECO:0007669"/>
    <property type="project" value="UniProtKB-EC"/>
</dbReference>